<dbReference type="AlphaFoldDB" id="A0A9W9X363"/>
<reference evidence="2" key="1">
    <citation type="submission" date="2022-12" db="EMBL/GenBank/DDBJ databases">
        <authorList>
            <person name="Petersen C."/>
        </authorList>
    </citation>
    <scope>NUCLEOTIDE SEQUENCE</scope>
    <source>
        <strain evidence="2">IBT 30728</strain>
    </source>
</reference>
<comment type="caution">
    <text evidence="2">The sequence shown here is derived from an EMBL/GenBank/DDBJ whole genome shotgun (WGS) entry which is preliminary data.</text>
</comment>
<organism evidence="2 3">
    <name type="scientific">Penicillium diatomitis</name>
    <dbReference type="NCBI Taxonomy" id="2819901"/>
    <lineage>
        <taxon>Eukaryota</taxon>
        <taxon>Fungi</taxon>
        <taxon>Dikarya</taxon>
        <taxon>Ascomycota</taxon>
        <taxon>Pezizomycotina</taxon>
        <taxon>Eurotiomycetes</taxon>
        <taxon>Eurotiomycetidae</taxon>
        <taxon>Eurotiales</taxon>
        <taxon>Aspergillaceae</taxon>
        <taxon>Penicillium</taxon>
    </lineage>
</organism>
<reference evidence="2" key="2">
    <citation type="journal article" date="2023" name="IMA Fungus">
        <title>Comparative genomic study of the Penicillium genus elucidates a diverse pangenome and 15 lateral gene transfer events.</title>
        <authorList>
            <person name="Petersen C."/>
            <person name="Sorensen T."/>
            <person name="Nielsen M.R."/>
            <person name="Sondergaard T.E."/>
            <person name="Sorensen J.L."/>
            <person name="Fitzpatrick D.A."/>
            <person name="Frisvad J.C."/>
            <person name="Nielsen K.L."/>
        </authorList>
    </citation>
    <scope>NUCLEOTIDE SEQUENCE</scope>
    <source>
        <strain evidence="2">IBT 30728</strain>
    </source>
</reference>
<accession>A0A9W9X363</accession>
<evidence type="ECO:0000256" key="1">
    <source>
        <dbReference type="SAM" id="MobiDB-lite"/>
    </source>
</evidence>
<name>A0A9W9X363_9EURO</name>
<keyword evidence="3" id="KW-1185">Reference proteome</keyword>
<evidence type="ECO:0000313" key="2">
    <source>
        <dbReference type="EMBL" id="KAJ5483087.1"/>
    </source>
</evidence>
<sequence length="99" mass="10993">MSVTGVYGASGWSHPAPLGAQPLPLWDGQLGDRPLQHERDRKQPLVIQVGQAGNMKRVFEFDGLRTILVSKGYADERTHFSSSSRKSEWKDFSPKKAVA</sequence>
<dbReference type="RefSeq" id="XP_056789059.1">
    <property type="nucleotide sequence ID" value="XM_056936135.1"/>
</dbReference>
<dbReference type="Proteomes" id="UP001148312">
    <property type="component" value="Unassembled WGS sequence"/>
</dbReference>
<dbReference type="EMBL" id="JAPWDQ010000008">
    <property type="protein sequence ID" value="KAJ5483087.1"/>
    <property type="molecule type" value="Genomic_DNA"/>
</dbReference>
<protein>
    <submittedName>
        <fullName evidence="2">Uncharacterized protein</fullName>
    </submittedName>
</protein>
<feature type="region of interest" description="Disordered" evidence="1">
    <location>
        <begin position="77"/>
        <end position="99"/>
    </location>
</feature>
<evidence type="ECO:0000313" key="3">
    <source>
        <dbReference type="Proteomes" id="UP001148312"/>
    </source>
</evidence>
<gene>
    <name evidence="2" type="ORF">N7539_006533</name>
</gene>
<dbReference type="GeneID" id="81626384"/>
<proteinExistence type="predicted"/>